<dbReference type="STRING" id="1223802.SUTH_01253"/>
<dbReference type="Gene3D" id="3.30.870.10">
    <property type="entry name" value="Endonuclease Chain A"/>
    <property type="match status" value="1"/>
</dbReference>
<reference evidence="1 2" key="1">
    <citation type="journal article" date="2014" name="Syst. Appl. Microbiol.">
        <title>Complete genomes of freshwater sulfur oxidizers Sulfuricella denitrificans skB26 and Sulfuritalea hydrogenivorans sk43H: genetic insights into the sulfur oxidation pathway of betaproteobacteria.</title>
        <authorList>
            <person name="Watanabe T."/>
            <person name="Kojima H."/>
            <person name="Fukui M."/>
        </authorList>
    </citation>
    <scope>NUCLEOTIDE SEQUENCE [LARGE SCALE GENOMIC DNA]</scope>
    <source>
        <strain evidence="1">DSM22779</strain>
    </source>
</reference>
<dbReference type="OrthoDB" id="8905810at2"/>
<dbReference type="RefSeq" id="WP_041097939.1">
    <property type="nucleotide sequence ID" value="NZ_AP012547.1"/>
</dbReference>
<evidence type="ECO:0000313" key="1">
    <source>
        <dbReference type="EMBL" id="BAO29053.1"/>
    </source>
</evidence>
<dbReference type="Proteomes" id="UP000031637">
    <property type="component" value="Chromosome"/>
</dbReference>
<dbReference type="HOGENOM" id="CLU_1937064_0_0_4"/>
<dbReference type="KEGG" id="shd:SUTH_01253"/>
<name>W0SH50_9PROT</name>
<sequence length="130" mass="14471">MAKLLYHSDTDTESPFDSAVLRVAFSGPVRIVSPYVGVQYLRRILSVTTDWRMLSDVTEWLRALSTRDRPSAWSFVRENLAQIHHIPDIHAKAVISDSLAVLGSANLTQKGILGRTELGVLLDDKALGKR</sequence>
<dbReference type="CDD" id="cd00138">
    <property type="entry name" value="PLDc_SF"/>
    <property type="match status" value="1"/>
</dbReference>
<gene>
    <name evidence="1" type="ORF">SUTH_01253</name>
</gene>
<protein>
    <recommendedName>
        <fullName evidence="3">PLD phosphodiesterase domain-containing protein</fullName>
    </recommendedName>
</protein>
<evidence type="ECO:0000313" key="2">
    <source>
        <dbReference type="Proteomes" id="UP000031637"/>
    </source>
</evidence>
<dbReference type="EMBL" id="AP012547">
    <property type="protein sequence ID" value="BAO29053.1"/>
    <property type="molecule type" value="Genomic_DNA"/>
</dbReference>
<proteinExistence type="predicted"/>
<dbReference type="SUPFAM" id="SSF56024">
    <property type="entry name" value="Phospholipase D/nuclease"/>
    <property type="match status" value="1"/>
</dbReference>
<organism evidence="1 2">
    <name type="scientific">Sulfuritalea hydrogenivorans sk43H</name>
    <dbReference type="NCBI Taxonomy" id="1223802"/>
    <lineage>
        <taxon>Bacteria</taxon>
        <taxon>Pseudomonadati</taxon>
        <taxon>Pseudomonadota</taxon>
        <taxon>Betaproteobacteria</taxon>
        <taxon>Nitrosomonadales</taxon>
        <taxon>Sterolibacteriaceae</taxon>
        <taxon>Sulfuritalea</taxon>
    </lineage>
</organism>
<dbReference type="AlphaFoldDB" id="W0SH50"/>
<keyword evidence="2" id="KW-1185">Reference proteome</keyword>
<evidence type="ECO:0008006" key="3">
    <source>
        <dbReference type="Google" id="ProtNLM"/>
    </source>
</evidence>
<accession>W0SH50</accession>